<reference evidence="1" key="1">
    <citation type="submission" date="2020-05" db="EMBL/GenBank/DDBJ databases">
        <title>WGS assembly of Panicum virgatum.</title>
        <authorList>
            <person name="Lovell J.T."/>
            <person name="Jenkins J."/>
            <person name="Shu S."/>
            <person name="Juenger T.E."/>
            <person name="Schmutz J."/>
        </authorList>
    </citation>
    <scope>NUCLEOTIDE SEQUENCE</scope>
    <source>
        <strain evidence="1">AP13</strain>
    </source>
</reference>
<gene>
    <name evidence="1" type="ORF">PVAP13_8NG197401</name>
</gene>
<proteinExistence type="predicted"/>
<organism evidence="1 2">
    <name type="scientific">Panicum virgatum</name>
    <name type="common">Blackwell switchgrass</name>
    <dbReference type="NCBI Taxonomy" id="38727"/>
    <lineage>
        <taxon>Eukaryota</taxon>
        <taxon>Viridiplantae</taxon>
        <taxon>Streptophyta</taxon>
        <taxon>Embryophyta</taxon>
        <taxon>Tracheophyta</taxon>
        <taxon>Spermatophyta</taxon>
        <taxon>Magnoliopsida</taxon>
        <taxon>Liliopsida</taxon>
        <taxon>Poales</taxon>
        <taxon>Poaceae</taxon>
        <taxon>PACMAD clade</taxon>
        <taxon>Panicoideae</taxon>
        <taxon>Panicodae</taxon>
        <taxon>Paniceae</taxon>
        <taxon>Panicinae</taxon>
        <taxon>Panicum</taxon>
        <taxon>Panicum sect. Hiantes</taxon>
    </lineage>
</organism>
<comment type="caution">
    <text evidence="1">The sequence shown here is derived from an EMBL/GenBank/DDBJ whole genome shotgun (WGS) entry which is preliminary data.</text>
</comment>
<dbReference type="AlphaFoldDB" id="A0A8T0P858"/>
<protein>
    <submittedName>
        <fullName evidence="1">Uncharacterized protein</fullName>
    </submittedName>
</protein>
<evidence type="ECO:0000313" key="2">
    <source>
        <dbReference type="Proteomes" id="UP000823388"/>
    </source>
</evidence>
<sequence>MHVATNDPANYRINEAIDNNTKPRTALFQGGEDDEPMVHQNINLGAFTDCVEHNIMKEGIFNLDGLSSSLIFKGAEFFRKEEKEKAREYVNIGSMQVEIKHAETPG</sequence>
<evidence type="ECO:0000313" key="1">
    <source>
        <dbReference type="EMBL" id="KAG2556362.1"/>
    </source>
</evidence>
<accession>A0A8T0P858</accession>
<dbReference type="Proteomes" id="UP000823388">
    <property type="component" value="Chromosome 8N"/>
</dbReference>
<keyword evidence="2" id="KW-1185">Reference proteome</keyword>
<name>A0A8T0P858_PANVG</name>
<dbReference type="EMBL" id="CM029052">
    <property type="protein sequence ID" value="KAG2556362.1"/>
    <property type="molecule type" value="Genomic_DNA"/>
</dbReference>